<dbReference type="EMBL" id="BSYO01000010">
    <property type="protein sequence ID" value="GMH10845.1"/>
    <property type="molecule type" value="Genomic_DNA"/>
</dbReference>
<dbReference type="Proteomes" id="UP001279734">
    <property type="component" value="Unassembled WGS sequence"/>
</dbReference>
<protein>
    <submittedName>
        <fullName evidence="1">Uncharacterized protein</fullName>
    </submittedName>
</protein>
<accession>A0AAD3XNK7</accession>
<evidence type="ECO:0000313" key="1">
    <source>
        <dbReference type="EMBL" id="GMH10845.1"/>
    </source>
</evidence>
<proteinExistence type="predicted"/>
<evidence type="ECO:0000313" key="2">
    <source>
        <dbReference type="Proteomes" id="UP001279734"/>
    </source>
</evidence>
<gene>
    <name evidence="1" type="ORF">Nepgr_012686</name>
</gene>
<comment type="caution">
    <text evidence="1">The sequence shown here is derived from an EMBL/GenBank/DDBJ whole genome shotgun (WGS) entry which is preliminary data.</text>
</comment>
<dbReference type="AlphaFoldDB" id="A0AAD3XNK7"/>
<organism evidence="1 2">
    <name type="scientific">Nepenthes gracilis</name>
    <name type="common">Slender pitcher plant</name>
    <dbReference type="NCBI Taxonomy" id="150966"/>
    <lineage>
        <taxon>Eukaryota</taxon>
        <taxon>Viridiplantae</taxon>
        <taxon>Streptophyta</taxon>
        <taxon>Embryophyta</taxon>
        <taxon>Tracheophyta</taxon>
        <taxon>Spermatophyta</taxon>
        <taxon>Magnoliopsida</taxon>
        <taxon>eudicotyledons</taxon>
        <taxon>Gunneridae</taxon>
        <taxon>Pentapetalae</taxon>
        <taxon>Caryophyllales</taxon>
        <taxon>Nepenthaceae</taxon>
        <taxon>Nepenthes</taxon>
    </lineage>
</organism>
<name>A0AAD3XNK7_NEPGR</name>
<reference evidence="1" key="1">
    <citation type="submission" date="2023-05" db="EMBL/GenBank/DDBJ databases">
        <title>Nepenthes gracilis genome sequencing.</title>
        <authorList>
            <person name="Fukushima K."/>
        </authorList>
    </citation>
    <scope>NUCLEOTIDE SEQUENCE</scope>
    <source>
        <strain evidence="1">SING2019-196</strain>
    </source>
</reference>
<sequence>MLLRKSEIKGNFGGDLEGGVLEVAEQSDASSAAFCGLPPQSSDCRSHCIDFGIRWPLLNFFNLACFSSLIKKCLFHHEALLPESYAEARYVHQPPHPYRCHPWDSIV</sequence>
<keyword evidence="2" id="KW-1185">Reference proteome</keyword>